<dbReference type="AlphaFoldDB" id="A0A975G6F0"/>
<evidence type="ECO:0000313" key="2">
    <source>
        <dbReference type="EMBL" id="QUE50187.1"/>
    </source>
</evidence>
<keyword evidence="1" id="KW-0472">Membrane</keyword>
<accession>A0A975G6F0</accession>
<dbReference type="Proteomes" id="UP000676169">
    <property type="component" value="Chromosome"/>
</dbReference>
<feature type="transmembrane region" description="Helical" evidence="1">
    <location>
        <begin position="12"/>
        <end position="29"/>
    </location>
</feature>
<organism evidence="2 3">
    <name type="scientific">Luteolibacter ambystomatis</name>
    <dbReference type="NCBI Taxonomy" id="2824561"/>
    <lineage>
        <taxon>Bacteria</taxon>
        <taxon>Pseudomonadati</taxon>
        <taxon>Verrucomicrobiota</taxon>
        <taxon>Verrucomicrobiia</taxon>
        <taxon>Verrucomicrobiales</taxon>
        <taxon>Verrucomicrobiaceae</taxon>
        <taxon>Luteolibacter</taxon>
    </lineage>
</organism>
<keyword evidence="1" id="KW-1133">Transmembrane helix</keyword>
<keyword evidence="3" id="KW-1185">Reference proteome</keyword>
<dbReference type="KEGG" id="lamb:KBB96_15085"/>
<evidence type="ECO:0000313" key="3">
    <source>
        <dbReference type="Proteomes" id="UP000676169"/>
    </source>
</evidence>
<name>A0A975G6F0_9BACT</name>
<reference evidence="2" key="1">
    <citation type="submission" date="2021-04" db="EMBL/GenBank/DDBJ databases">
        <title>Luteolibacter sp. 32A isolated from the skin of an Anderson's salamander (Ambystoma andersonii).</title>
        <authorList>
            <person name="Spergser J."/>
            <person name="Busse H.-J."/>
        </authorList>
    </citation>
    <scope>NUCLEOTIDE SEQUENCE</scope>
    <source>
        <strain evidence="2">32A</strain>
    </source>
</reference>
<gene>
    <name evidence="2" type="ORF">KBB96_15085</name>
</gene>
<protein>
    <submittedName>
        <fullName evidence="2">Uncharacterized protein</fullName>
    </submittedName>
</protein>
<proteinExistence type="predicted"/>
<dbReference type="RefSeq" id="WP_211630288.1">
    <property type="nucleotide sequence ID" value="NZ_CP073100.1"/>
</dbReference>
<sequence length="125" mass="13907">MKIDLTHSPYGALLLVGMIGFGFVLYILIRRTEEATDRFTALLSKFPSRGVDANLSFTSLSAPVMIGGIRQVDTSFSLAENPSGVYLRKDVSVYGRRGTIFIPVKRVAERTSRMIRTTCGIRIEF</sequence>
<dbReference type="EMBL" id="CP073100">
    <property type="protein sequence ID" value="QUE50187.1"/>
    <property type="molecule type" value="Genomic_DNA"/>
</dbReference>
<keyword evidence="1" id="KW-0812">Transmembrane</keyword>
<evidence type="ECO:0000256" key="1">
    <source>
        <dbReference type="SAM" id="Phobius"/>
    </source>
</evidence>